<gene>
    <name evidence="1" type="primary">AVEN_135796_1</name>
    <name evidence="1" type="ORF">TNCV_2580551</name>
</gene>
<accession>A0A8X6SAW7</accession>
<protein>
    <submittedName>
        <fullName evidence="1">Uncharacterized protein</fullName>
    </submittedName>
</protein>
<reference evidence="1" key="1">
    <citation type="submission" date="2020-08" db="EMBL/GenBank/DDBJ databases">
        <title>Multicomponent nature underlies the extraordinary mechanical properties of spider dragline silk.</title>
        <authorList>
            <person name="Kono N."/>
            <person name="Nakamura H."/>
            <person name="Mori M."/>
            <person name="Yoshida Y."/>
            <person name="Ohtoshi R."/>
            <person name="Malay A.D."/>
            <person name="Moran D.A.P."/>
            <person name="Tomita M."/>
            <person name="Numata K."/>
            <person name="Arakawa K."/>
        </authorList>
    </citation>
    <scope>NUCLEOTIDE SEQUENCE</scope>
</reference>
<name>A0A8X6SAW7_TRICX</name>
<dbReference type="PANTHER" id="PTHR46068:SF1">
    <property type="entry name" value="TRANSPOSASE IS30-LIKE HTH DOMAIN-CONTAINING PROTEIN"/>
    <property type="match status" value="1"/>
</dbReference>
<dbReference type="AlphaFoldDB" id="A0A8X6SAW7"/>
<evidence type="ECO:0000313" key="1">
    <source>
        <dbReference type="EMBL" id="GFY08023.1"/>
    </source>
</evidence>
<comment type="caution">
    <text evidence="1">The sequence shown here is derived from an EMBL/GenBank/DDBJ whole genome shotgun (WGS) entry which is preliminary data.</text>
</comment>
<dbReference type="EMBL" id="BMAU01021279">
    <property type="protein sequence ID" value="GFY08023.1"/>
    <property type="molecule type" value="Genomic_DNA"/>
</dbReference>
<organism evidence="1 2">
    <name type="scientific">Trichonephila clavipes</name>
    <name type="common">Golden silk orbweaver</name>
    <name type="synonym">Nephila clavipes</name>
    <dbReference type="NCBI Taxonomy" id="2585209"/>
    <lineage>
        <taxon>Eukaryota</taxon>
        <taxon>Metazoa</taxon>
        <taxon>Ecdysozoa</taxon>
        <taxon>Arthropoda</taxon>
        <taxon>Chelicerata</taxon>
        <taxon>Arachnida</taxon>
        <taxon>Araneae</taxon>
        <taxon>Araneomorphae</taxon>
        <taxon>Entelegynae</taxon>
        <taxon>Araneoidea</taxon>
        <taxon>Nephilidae</taxon>
        <taxon>Trichonephila</taxon>
    </lineage>
</organism>
<proteinExistence type="predicted"/>
<dbReference type="Proteomes" id="UP000887159">
    <property type="component" value="Unassembled WGS sequence"/>
</dbReference>
<sequence length="125" mass="15136">MKSAFSKSLSMVVDVQEVERKCSVRKRKFIGKRVQRNPRVFIRQIERDMELRDRSLRRIANTELRLKPDKLRNVQLVTEKNKLVRLRRCRKCLGRAASQLWERFLFTDEKLFVVQQFQNSQNDRI</sequence>
<keyword evidence="2" id="KW-1185">Reference proteome</keyword>
<evidence type="ECO:0000313" key="2">
    <source>
        <dbReference type="Proteomes" id="UP000887159"/>
    </source>
</evidence>
<dbReference type="PANTHER" id="PTHR46068">
    <property type="entry name" value="PROTEIN CBG27172"/>
    <property type="match status" value="1"/>
</dbReference>